<gene>
    <name evidence="1" type="ORF">METZ01_LOCUS486324</name>
</gene>
<evidence type="ECO:0000313" key="1">
    <source>
        <dbReference type="EMBL" id="SVE33470.1"/>
    </source>
</evidence>
<organism evidence="1">
    <name type="scientific">marine metagenome</name>
    <dbReference type="NCBI Taxonomy" id="408172"/>
    <lineage>
        <taxon>unclassified sequences</taxon>
        <taxon>metagenomes</taxon>
        <taxon>ecological metagenomes</taxon>
    </lineage>
</organism>
<sequence length="38" mass="4128">MSVTVIVSLQVEDFDKWYSAFSSASGSREEAGIHAKGH</sequence>
<feature type="non-terminal residue" evidence="1">
    <location>
        <position position="38"/>
    </location>
</feature>
<protein>
    <submittedName>
        <fullName evidence="1">Uncharacterized protein</fullName>
    </submittedName>
</protein>
<proteinExistence type="predicted"/>
<reference evidence="1" key="1">
    <citation type="submission" date="2018-05" db="EMBL/GenBank/DDBJ databases">
        <authorList>
            <person name="Lanie J.A."/>
            <person name="Ng W.-L."/>
            <person name="Kazmierczak K.M."/>
            <person name="Andrzejewski T.M."/>
            <person name="Davidsen T.M."/>
            <person name="Wayne K.J."/>
            <person name="Tettelin H."/>
            <person name="Glass J.I."/>
            <person name="Rusch D."/>
            <person name="Podicherti R."/>
            <person name="Tsui H.-C.T."/>
            <person name="Winkler M.E."/>
        </authorList>
    </citation>
    <scope>NUCLEOTIDE SEQUENCE</scope>
</reference>
<dbReference type="EMBL" id="UINC01210141">
    <property type="protein sequence ID" value="SVE33470.1"/>
    <property type="molecule type" value="Genomic_DNA"/>
</dbReference>
<name>A0A383CN67_9ZZZZ</name>
<accession>A0A383CN67</accession>
<dbReference type="AlphaFoldDB" id="A0A383CN67"/>